<sequence length="191" mass="21161">MDFCLYTVNLHFAEIVFADDETCSSLLLQDFNIDKEANGTGKEIIESFTVMVDGTLETHFCWAGKGTNPVPFRGVYAPLVSTISVTPSKLVEACSSILSCVVCVPMLNKFLFLYAIVNLSYNKSQKIHFSPSLELQTGQFSLKHIKAATRNFDPANKIGEGGVYKGVLSVGSEITVKHLQNRRKPRICQLF</sequence>
<keyword evidence="6" id="KW-0067">ATP-binding</keyword>
<keyword evidence="2" id="KW-0597">Phosphoprotein</keyword>
<name>A0A804ID03_MUSAM</name>
<organism evidence="10 11">
    <name type="scientific">Musa acuminata subsp. malaccensis</name>
    <name type="common">Wild banana</name>
    <name type="synonym">Musa malaccensis</name>
    <dbReference type="NCBI Taxonomy" id="214687"/>
    <lineage>
        <taxon>Eukaryota</taxon>
        <taxon>Viridiplantae</taxon>
        <taxon>Streptophyta</taxon>
        <taxon>Embryophyta</taxon>
        <taxon>Tracheophyta</taxon>
        <taxon>Spermatophyta</taxon>
        <taxon>Magnoliopsida</taxon>
        <taxon>Liliopsida</taxon>
        <taxon>Zingiberales</taxon>
        <taxon>Musaceae</taxon>
        <taxon>Musa</taxon>
    </lineage>
</organism>
<evidence type="ECO:0000313" key="11">
    <source>
        <dbReference type="Proteomes" id="UP000012960"/>
    </source>
</evidence>
<evidence type="ECO:0000256" key="2">
    <source>
        <dbReference type="ARBA" id="ARBA00022553"/>
    </source>
</evidence>
<dbReference type="Gramene" id="Ma03_t17020.1">
    <property type="protein sequence ID" value="Ma03_p17020.1"/>
    <property type="gene ID" value="Ma03_g17020"/>
</dbReference>
<dbReference type="PANTHER" id="PTHR48006">
    <property type="entry name" value="LEUCINE-RICH REPEAT-CONTAINING PROTEIN DDB_G0281931-RELATED"/>
    <property type="match status" value="1"/>
</dbReference>
<dbReference type="Pfam" id="PF11721">
    <property type="entry name" value="Malectin"/>
    <property type="match status" value="1"/>
</dbReference>
<evidence type="ECO:0000313" key="9">
    <source>
        <dbReference type="EMBL" id="CAG1850439.1"/>
    </source>
</evidence>
<dbReference type="EnsemblPlants" id="Ma03_t17020.1">
    <property type="protein sequence ID" value="Ma03_p17020.1"/>
    <property type="gene ID" value="Ma03_g17020"/>
</dbReference>
<dbReference type="Gene3D" id="2.60.120.430">
    <property type="entry name" value="Galactose-binding lectin"/>
    <property type="match status" value="1"/>
</dbReference>
<evidence type="ECO:0000259" key="8">
    <source>
        <dbReference type="Pfam" id="PF11721"/>
    </source>
</evidence>
<dbReference type="InterPro" id="IPR021720">
    <property type="entry name" value="Malectin_dom"/>
</dbReference>
<dbReference type="EC" id="2.7.11.1" evidence="1"/>
<reference evidence="10" key="2">
    <citation type="submission" date="2021-05" db="UniProtKB">
        <authorList>
            <consortium name="EnsemblPlants"/>
        </authorList>
    </citation>
    <scope>IDENTIFICATION</scope>
    <source>
        <strain evidence="10">subsp. malaccensis</strain>
    </source>
</reference>
<accession>A0A804ID03</accession>
<evidence type="ECO:0000313" key="10">
    <source>
        <dbReference type="EnsemblPlants" id="Ma03_p17020.1"/>
    </source>
</evidence>
<dbReference type="AlphaFoldDB" id="A0A804ID03"/>
<keyword evidence="4" id="KW-0732">Signal</keyword>
<dbReference type="Proteomes" id="UP000012960">
    <property type="component" value="Unplaced"/>
</dbReference>
<dbReference type="OMA" id="LETHFCW"/>
<keyword evidence="7" id="KW-0325">Glycoprotein</keyword>
<dbReference type="PANTHER" id="PTHR48006:SF60">
    <property type="entry name" value="PROTEIN KINASE DOMAIN-CONTAINING PROTEIN"/>
    <property type="match status" value="1"/>
</dbReference>
<keyword evidence="3" id="KW-0808">Transferase</keyword>
<dbReference type="EMBL" id="HG996468">
    <property type="protein sequence ID" value="CAG1850439.1"/>
    <property type="molecule type" value="Genomic_DNA"/>
</dbReference>
<dbReference type="GO" id="GO:0005524">
    <property type="term" value="F:ATP binding"/>
    <property type="evidence" value="ECO:0007669"/>
    <property type="project" value="UniProtKB-KW"/>
</dbReference>
<dbReference type="InterPro" id="IPR051824">
    <property type="entry name" value="LRR_Rcpt-Like_S/T_Kinase"/>
</dbReference>
<evidence type="ECO:0000256" key="4">
    <source>
        <dbReference type="ARBA" id="ARBA00022729"/>
    </source>
</evidence>
<dbReference type="GO" id="GO:0004674">
    <property type="term" value="F:protein serine/threonine kinase activity"/>
    <property type="evidence" value="ECO:0007669"/>
    <property type="project" value="UniProtKB-EC"/>
</dbReference>
<evidence type="ECO:0000256" key="6">
    <source>
        <dbReference type="ARBA" id="ARBA00022840"/>
    </source>
</evidence>
<evidence type="ECO:0000256" key="5">
    <source>
        <dbReference type="ARBA" id="ARBA00022741"/>
    </source>
</evidence>
<evidence type="ECO:0000256" key="7">
    <source>
        <dbReference type="ARBA" id="ARBA00023180"/>
    </source>
</evidence>
<keyword evidence="5" id="KW-0547">Nucleotide-binding</keyword>
<feature type="domain" description="Malectin" evidence="8">
    <location>
        <begin position="6"/>
        <end position="83"/>
    </location>
</feature>
<reference evidence="9" key="1">
    <citation type="submission" date="2021-03" db="EMBL/GenBank/DDBJ databases">
        <authorList>
            <consortium name="Genoscope - CEA"/>
            <person name="William W."/>
        </authorList>
    </citation>
    <scope>NUCLEOTIDE SEQUENCE</scope>
    <source>
        <strain evidence="9">Doubled-haploid Pahang</strain>
    </source>
</reference>
<evidence type="ECO:0000256" key="3">
    <source>
        <dbReference type="ARBA" id="ARBA00022679"/>
    </source>
</evidence>
<keyword evidence="11" id="KW-1185">Reference proteome</keyword>
<proteinExistence type="predicted"/>
<evidence type="ECO:0000256" key="1">
    <source>
        <dbReference type="ARBA" id="ARBA00012513"/>
    </source>
</evidence>
<dbReference type="InParanoid" id="A0A804ID03"/>
<gene>
    <name evidence="9" type="ORF">GSMUA_201270.1</name>
</gene>
<dbReference type="Gene3D" id="3.30.200.20">
    <property type="entry name" value="Phosphorylase Kinase, domain 1"/>
    <property type="match status" value="1"/>
</dbReference>
<protein>
    <recommendedName>
        <fullName evidence="1">non-specific serine/threonine protein kinase</fullName>
        <ecNumber evidence="1">2.7.11.1</ecNumber>
    </recommendedName>
</protein>